<gene>
    <name evidence="3" type="ORF">MICAG_1840009</name>
</gene>
<dbReference type="Gene3D" id="1.10.260.40">
    <property type="entry name" value="lambda repressor-like DNA-binding domains"/>
    <property type="match status" value="1"/>
</dbReference>
<feature type="domain" description="HTH cro/C1-type" evidence="2">
    <location>
        <begin position="16"/>
        <end position="67"/>
    </location>
</feature>
<dbReference type="SUPFAM" id="SSF47413">
    <property type="entry name" value="lambda repressor-like DNA-binding domains"/>
    <property type="match status" value="1"/>
</dbReference>
<accession>I4HKZ2</accession>
<dbReference type="PANTHER" id="PTHR43236">
    <property type="entry name" value="ANTITOXIN HIGA1"/>
    <property type="match status" value="1"/>
</dbReference>
<protein>
    <recommendedName>
        <fullName evidence="2">HTH cro/C1-type domain-containing protein</fullName>
    </recommendedName>
</protein>
<dbReference type="HOGENOM" id="CLU_057454_0_1_3"/>
<sequence length="395" mass="46032">MGEKLTGVNPKIIQWARERARYSLESVAVKFKKDVSVIEKWESGEDFPTYSQLEKLAEIYKRPLALFFFPEPPLEAEEKQEFRTLPDFEIENLAADTIYALRQAKAMQLSLQEINNGINPSTKKIFQDISVSSSDDLRILAEQIRNYLNVTLEEQLTWNDQETALKKWRSAVEEAGIFIFKRSFKQREISGFCLIDIEFPIIYINNSTEKSRQIFTIFHELAHILLQTNGITKSDDRYINSLQGENKYIEIFCNKFAAEFLLPNHVFSEIIRETIVNVNDNDKIISKISSDYKVSREVVLRKLLDNNFISQKEYSLKVSEWYSEQVGKSQDKNKKSGGNPYANQATYLGENYLKLVFNKYYQGQYDIERVADYLNIKKVATVEQLEQYLLDKGLF</sequence>
<comment type="caution">
    <text evidence="3">The sequence shown here is derived from an EMBL/GenBank/DDBJ whole genome shotgun (WGS) entry which is preliminary data.</text>
</comment>
<dbReference type="Gene3D" id="1.10.10.2910">
    <property type="match status" value="1"/>
</dbReference>
<evidence type="ECO:0000259" key="2">
    <source>
        <dbReference type="PROSITE" id="PS50943"/>
    </source>
</evidence>
<dbReference type="Pfam" id="PF06114">
    <property type="entry name" value="Peptidase_M78"/>
    <property type="match status" value="1"/>
</dbReference>
<comment type="similarity">
    <text evidence="1">Belongs to the short-chain fatty acyl-CoA assimilation regulator (ScfR) family.</text>
</comment>
<dbReference type="CDD" id="cd00093">
    <property type="entry name" value="HTH_XRE"/>
    <property type="match status" value="1"/>
</dbReference>
<dbReference type="InterPro" id="IPR052345">
    <property type="entry name" value="Rad_response_metalloprotease"/>
</dbReference>
<dbReference type="AlphaFoldDB" id="I4HKZ2"/>
<evidence type="ECO:0000313" key="3">
    <source>
        <dbReference type="EMBL" id="CCI22716.1"/>
    </source>
</evidence>
<dbReference type="EMBL" id="CAIN01000095">
    <property type="protein sequence ID" value="CCI22716.1"/>
    <property type="molecule type" value="Genomic_DNA"/>
</dbReference>
<dbReference type="InterPro" id="IPR010982">
    <property type="entry name" value="Lambda_DNA-bd_dom_sf"/>
</dbReference>
<evidence type="ECO:0000256" key="1">
    <source>
        <dbReference type="ARBA" id="ARBA00007227"/>
    </source>
</evidence>
<dbReference type="PROSITE" id="PS50943">
    <property type="entry name" value="HTH_CROC1"/>
    <property type="match status" value="1"/>
</dbReference>
<name>I4HKZ2_MICAE</name>
<proteinExistence type="inferred from homology"/>
<dbReference type="InterPro" id="IPR001387">
    <property type="entry name" value="Cro/C1-type_HTH"/>
</dbReference>
<dbReference type="Proteomes" id="UP000005291">
    <property type="component" value="Unassembled WGS sequence"/>
</dbReference>
<dbReference type="GO" id="GO:0003677">
    <property type="term" value="F:DNA binding"/>
    <property type="evidence" value="ECO:0007669"/>
    <property type="project" value="InterPro"/>
</dbReference>
<dbReference type="InterPro" id="IPR010359">
    <property type="entry name" value="IrrE_HExxH"/>
</dbReference>
<dbReference type="SMART" id="SM00530">
    <property type="entry name" value="HTH_XRE"/>
    <property type="match status" value="1"/>
</dbReference>
<dbReference type="PANTHER" id="PTHR43236:SF2">
    <property type="entry name" value="BLL0069 PROTEIN"/>
    <property type="match status" value="1"/>
</dbReference>
<dbReference type="RefSeq" id="WP_002792697.1">
    <property type="nucleotide sequence ID" value="NZ_HE973587.1"/>
</dbReference>
<evidence type="ECO:0000313" key="4">
    <source>
        <dbReference type="Proteomes" id="UP000005291"/>
    </source>
</evidence>
<organism evidence="3 4">
    <name type="scientific">Microcystis aeruginosa PCC 9808</name>
    <dbReference type="NCBI Taxonomy" id="1160284"/>
    <lineage>
        <taxon>Bacteria</taxon>
        <taxon>Bacillati</taxon>
        <taxon>Cyanobacteriota</taxon>
        <taxon>Cyanophyceae</taxon>
        <taxon>Oscillatoriophycideae</taxon>
        <taxon>Chroococcales</taxon>
        <taxon>Microcystaceae</taxon>
        <taxon>Microcystis</taxon>
    </lineage>
</organism>
<dbReference type="Pfam" id="PF01381">
    <property type="entry name" value="HTH_3"/>
    <property type="match status" value="1"/>
</dbReference>
<reference evidence="3 4" key="1">
    <citation type="submission" date="2012-04" db="EMBL/GenBank/DDBJ databases">
        <authorList>
            <person name="Genoscope - CEA"/>
        </authorList>
    </citation>
    <scope>NUCLEOTIDE SEQUENCE [LARGE SCALE GENOMIC DNA]</scope>
    <source>
        <strain evidence="3 4">9808</strain>
    </source>
</reference>